<organism evidence="1 2">
    <name type="scientific">Brachionus calyciflorus</name>
    <dbReference type="NCBI Taxonomy" id="104777"/>
    <lineage>
        <taxon>Eukaryota</taxon>
        <taxon>Metazoa</taxon>
        <taxon>Spiralia</taxon>
        <taxon>Gnathifera</taxon>
        <taxon>Rotifera</taxon>
        <taxon>Eurotatoria</taxon>
        <taxon>Monogononta</taxon>
        <taxon>Pseudotrocha</taxon>
        <taxon>Ploima</taxon>
        <taxon>Brachionidae</taxon>
        <taxon>Brachionus</taxon>
    </lineage>
</organism>
<gene>
    <name evidence="1" type="ORF">OXX778_LOCUS22958</name>
</gene>
<sequence>MSKKFQYLRNENKKIPRSTIHDKKMKEQKSVLNKFDLIWSFGQSKTENLVKNDHNKILIYDLNESQKESDTTDINDFYLNEFQSEFVDDLEPSDNNIDNLVNLLD</sequence>
<comment type="caution">
    <text evidence="1">The sequence shown here is derived from an EMBL/GenBank/DDBJ whole genome shotgun (WGS) entry which is preliminary data.</text>
</comment>
<evidence type="ECO:0000313" key="1">
    <source>
        <dbReference type="EMBL" id="CAF1142572.1"/>
    </source>
</evidence>
<protein>
    <submittedName>
        <fullName evidence="1">Uncharacterized protein</fullName>
    </submittedName>
</protein>
<proteinExistence type="predicted"/>
<accession>A0A814S4N3</accession>
<dbReference type="AlphaFoldDB" id="A0A814S4N3"/>
<dbReference type="Proteomes" id="UP000663879">
    <property type="component" value="Unassembled WGS sequence"/>
</dbReference>
<evidence type="ECO:0000313" key="2">
    <source>
        <dbReference type="Proteomes" id="UP000663879"/>
    </source>
</evidence>
<reference evidence="1" key="1">
    <citation type="submission" date="2021-02" db="EMBL/GenBank/DDBJ databases">
        <authorList>
            <person name="Nowell W R."/>
        </authorList>
    </citation>
    <scope>NUCLEOTIDE SEQUENCE</scope>
    <source>
        <strain evidence="1">Ploen Becks lab</strain>
    </source>
</reference>
<keyword evidence="2" id="KW-1185">Reference proteome</keyword>
<name>A0A814S4N3_9BILA</name>
<dbReference type="EMBL" id="CAJNOC010010734">
    <property type="protein sequence ID" value="CAF1142572.1"/>
    <property type="molecule type" value="Genomic_DNA"/>
</dbReference>